<dbReference type="Proteomes" id="UP000320762">
    <property type="component" value="Unassembled WGS sequence"/>
</dbReference>
<reference evidence="2 3" key="1">
    <citation type="journal article" date="2019" name="New Phytol.">
        <title>Comparative genomics reveals unique wood-decay strategies and fruiting body development in the Schizophyllaceae.</title>
        <authorList>
            <person name="Almasi E."/>
            <person name="Sahu N."/>
            <person name="Krizsan K."/>
            <person name="Balint B."/>
            <person name="Kovacs G.M."/>
            <person name="Kiss B."/>
            <person name="Cseklye J."/>
            <person name="Drula E."/>
            <person name="Henrissat B."/>
            <person name="Nagy I."/>
            <person name="Chovatia M."/>
            <person name="Adam C."/>
            <person name="LaButti K."/>
            <person name="Lipzen A."/>
            <person name="Riley R."/>
            <person name="Grigoriev I.V."/>
            <person name="Nagy L.G."/>
        </authorList>
    </citation>
    <scope>NUCLEOTIDE SEQUENCE [LARGE SCALE GENOMIC DNA]</scope>
    <source>
        <strain evidence="2 3">NL-1724</strain>
    </source>
</reference>
<proteinExistence type="predicted"/>
<dbReference type="EMBL" id="VDMD01000006">
    <property type="protein sequence ID" value="TRM65109.1"/>
    <property type="molecule type" value="Genomic_DNA"/>
</dbReference>
<name>A0A550CK10_9AGAR</name>
<comment type="caution">
    <text evidence="2">The sequence shown here is derived from an EMBL/GenBank/DDBJ whole genome shotgun (WGS) entry which is preliminary data.</text>
</comment>
<evidence type="ECO:0000256" key="1">
    <source>
        <dbReference type="SAM" id="SignalP"/>
    </source>
</evidence>
<gene>
    <name evidence="2" type="ORF">BD626DRAFT_567950</name>
</gene>
<feature type="signal peptide" evidence="1">
    <location>
        <begin position="1"/>
        <end position="17"/>
    </location>
</feature>
<protein>
    <submittedName>
        <fullName evidence="2">Uncharacterized protein</fullName>
    </submittedName>
</protein>
<feature type="chain" id="PRO_5021725822" evidence="1">
    <location>
        <begin position="18"/>
        <end position="208"/>
    </location>
</feature>
<evidence type="ECO:0000313" key="3">
    <source>
        <dbReference type="Proteomes" id="UP000320762"/>
    </source>
</evidence>
<organism evidence="2 3">
    <name type="scientific">Schizophyllum amplum</name>
    <dbReference type="NCBI Taxonomy" id="97359"/>
    <lineage>
        <taxon>Eukaryota</taxon>
        <taxon>Fungi</taxon>
        <taxon>Dikarya</taxon>
        <taxon>Basidiomycota</taxon>
        <taxon>Agaricomycotina</taxon>
        <taxon>Agaricomycetes</taxon>
        <taxon>Agaricomycetidae</taxon>
        <taxon>Agaricales</taxon>
        <taxon>Schizophyllaceae</taxon>
        <taxon>Schizophyllum</taxon>
    </lineage>
</organism>
<accession>A0A550CK10</accession>
<dbReference type="AlphaFoldDB" id="A0A550CK10"/>
<evidence type="ECO:0000313" key="2">
    <source>
        <dbReference type="EMBL" id="TRM65109.1"/>
    </source>
</evidence>
<keyword evidence="1" id="KW-0732">Signal</keyword>
<sequence>MRAFTAVLALAATLAVAIPLEKKQCSSFTCPATGGAGYEDYKLTSTTASTRLICDYDNSTTESAGSYIICGYDLATGEIDYGYVFACVTQAECAEAEGARYQRPLLLSTSSTMRASTAVLALAATLAVASPLEKKQCSSFTCPATGGEGYEILKLSRPGDISDGQLICGYDTSATNNPSTYIVCGYDLTTGEVDYGYIYACVPQAECA</sequence>
<keyword evidence="3" id="KW-1185">Reference proteome</keyword>